<accession>A0AA85J978</accession>
<keyword evidence="3" id="KW-1185">Reference proteome</keyword>
<evidence type="ECO:0000313" key="3">
    <source>
        <dbReference type="Proteomes" id="UP000050795"/>
    </source>
</evidence>
<proteinExistence type="predicted"/>
<sequence length="1403" mass="158714">MNEKLVVYDSESAPGGPSGRQQQQQPQQSKPTGQVFDMDYSQKSIVTQEKQHYPPHVHQQQQSGLSGRPNRLLQQYSYNQPRNYDNSHNHNKYFQFFTRQSDLKYNYSDSDEPSSFYQPTPLNTYSTHRHTNHRIRTSERLPKHKYFEHMLHQKISNSNLSMLSYPYNQSSTPTVALFGSSNSRGEGGDTVGVGDDGDELSLSLHAPPPPVVPRHHVAILPSPETAFKPINHQSIERITSSSQSIHELTGFSGGGMGDSGVTVISGSSRNKMNSTPNLLDFSSISNNTINTTANTAHFNNNNNNNSNNNNVLFHKHQQLQMQLQQLKQLQRQDNQQAARMTTFKTSCTTKSMEELLRRQKKLDHLQYCLQRYEIEREEAGQAIRRIEERMQELEARATDLLEFDISKNLNNDNSINRVQQWRNSNSTVYNQADRLSSNDLENQYISWLKSIENATNNNLKTSFSIENDGGNADNYAQNNYMYIESSLNETPPSTNNQQSRQRCSLEQTFNNNVTKPIVHNSSPESKRNLLLEHLLIQRQRLAIADASVASLAKRLLLLNSNAKSQQDSTLDKKFQQRKLSAYSSNPNEQSTPVFDELTDSSSLYNNQQMMTSSTISNVLRNSKLMMNNCFTNQTVQNEVTSGSVGGVSGGEADAGSTSGLFQYPRYPHSWEDDILPRRNSPNNKQAILQKSSTIERTSSSSFQYLLDSPQLNSSLKSTNTPRKFTELSSVNYTNTNSNTNNNNNNSSNKNNSNNVNTELNGLQQTDLSAVVSTERRRLPTPIRTDLTTWCIGSYTNKIPQLAKLTGLQRASENGYIELANASSSSPVPEEDYTSRLLRGTSKTQLPSRRYFNTNATLNNSMTGLLTPVNCPLSSTLPLSYSDKMLPRQSSSSLSQTPAPLMKQQSQPAPPLPPKPISGKPQRFVDSQEHLSAEDEEVYKFMSRSFDNNEELDSDFQPLNRNFTDSKQRPLPPPYYVNINDDNNNNAKLLNQRKFPHKITRALNNSNNNNNNSSSNKTVQQIKETAKSIHEQLGFGTIAQQSSSSTTSLNDLHKEDKMNNSRINMIKCKKVFNSTEMKNPNDINQIQKVKRYVKQKPEYAFNLRDYLQSLHHPVDNLALKSSDTSALPEANTGMCLSSILGSWITSRTSKAQKLLLAEDESLDYFQCKIILTGRICGGYLWIMKKPSRNRNNIWDSIKRRVAHDSTANHSTTSDNDKRNNKRIVVRSSSQARWSRKWLSCDMLEQKIFICERRGNGRIDCTINFSIIKDVHQSSTEQLLDCQKSFTSNKNTQRISYSSSGNNTNSTEIKSNPNQDNSRIILDSKDNQQQQQQQLSSTPAMKSINNAEITSTTTTINCTEKTETFFCLETTLHTFFLMAPSSELTRLWMDVLKQAMKMASSSSME</sequence>
<evidence type="ECO:0000256" key="2">
    <source>
        <dbReference type="SAM" id="MobiDB-lite"/>
    </source>
</evidence>
<feature type="coiled-coil region" evidence="1">
    <location>
        <begin position="369"/>
        <end position="403"/>
    </location>
</feature>
<evidence type="ECO:0008006" key="5">
    <source>
        <dbReference type="Google" id="ProtNLM"/>
    </source>
</evidence>
<feature type="compositionally biased region" description="Polar residues" evidence="2">
    <location>
        <begin position="887"/>
        <end position="897"/>
    </location>
</feature>
<organism evidence="3 4">
    <name type="scientific">Trichobilharzia regenti</name>
    <name type="common">Nasal bird schistosome</name>
    <dbReference type="NCBI Taxonomy" id="157069"/>
    <lineage>
        <taxon>Eukaryota</taxon>
        <taxon>Metazoa</taxon>
        <taxon>Spiralia</taxon>
        <taxon>Lophotrochozoa</taxon>
        <taxon>Platyhelminthes</taxon>
        <taxon>Trematoda</taxon>
        <taxon>Digenea</taxon>
        <taxon>Strigeidida</taxon>
        <taxon>Schistosomatoidea</taxon>
        <taxon>Schistosomatidae</taxon>
        <taxon>Trichobilharzia</taxon>
    </lineage>
</organism>
<feature type="region of interest" description="Disordered" evidence="2">
    <location>
        <begin position="881"/>
        <end position="923"/>
    </location>
</feature>
<feature type="compositionally biased region" description="Low complexity" evidence="2">
    <location>
        <begin position="1294"/>
        <end position="1305"/>
    </location>
</feature>
<feature type="region of interest" description="Disordered" evidence="2">
    <location>
        <begin position="733"/>
        <end position="767"/>
    </location>
</feature>
<reference evidence="3" key="1">
    <citation type="submission" date="2022-06" db="EMBL/GenBank/DDBJ databases">
        <authorList>
            <person name="Berger JAMES D."/>
            <person name="Berger JAMES D."/>
        </authorList>
    </citation>
    <scope>NUCLEOTIDE SEQUENCE [LARGE SCALE GENOMIC DNA]</scope>
</reference>
<name>A0AA85J978_TRIRE</name>
<dbReference type="WBParaSite" id="TREG1_133120.1">
    <property type="protein sequence ID" value="TREG1_133120.1"/>
    <property type="gene ID" value="TREG1_133120"/>
</dbReference>
<keyword evidence="1" id="KW-0175">Coiled coil</keyword>
<dbReference type="Proteomes" id="UP000050795">
    <property type="component" value="Unassembled WGS sequence"/>
</dbReference>
<feature type="compositionally biased region" description="Polar residues" evidence="2">
    <location>
        <begin position="1306"/>
        <end position="1316"/>
    </location>
</feature>
<feature type="compositionally biased region" description="Polar residues" evidence="2">
    <location>
        <begin position="758"/>
        <end position="767"/>
    </location>
</feature>
<feature type="compositionally biased region" description="Low complexity" evidence="2">
    <location>
        <begin position="733"/>
        <end position="757"/>
    </location>
</feature>
<protein>
    <recommendedName>
        <fullName evidence="5">PH domain-containing protein</fullName>
    </recommendedName>
</protein>
<reference evidence="4" key="2">
    <citation type="submission" date="2023-11" db="UniProtKB">
        <authorList>
            <consortium name="WormBaseParasite"/>
        </authorList>
    </citation>
    <scope>IDENTIFICATION</scope>
</reference>
<feature type="region of interest" description="Disordered" evidence="2">
    <location>
        <begin position="49"/>
        <end position="68"/>
    </location>
</feature>
<feature type="compositionally biased region" description="Low complexity" evidence="2">
    <location>
        <begin position="19"/>
        <end position="34"/>
    </location>
</feature>
<feature type="compositionally biased region" description="Polar residues" evidence="2">
    <location>
        <begin position="113"/>
        <end position="126"/>
    </location>
</feature>
<evidence type="ECO:0000256" key="1">
    <source>
        <dbReference type="SAM" id="Coils"/>
    </source>
</evidence>
<feature type="region of interest" description="Disordered" evidence="2">
    <location>
        <begin position="1"/>
        <end position="41"/>
    </location>
</feature>
<feature type="region of interest" description="Disordered" evidence="2">
    <location>
        <begin position="109"/>
        <end position="133"/>
    </location>
</feature>
<feature type="region of interest" description="Disordered" evidence="2">
    <location>
        <begin position="1291"/>
        <end position="1317"/>
    </location>
</feature>
<evidence type="ECO:0000313" key="4">
    <source>
        <dbReference type="WBParaSite" id="TREG1_133120.1"/>
    </source>
</evidence>